<protein>
    <submittedName>
        <fullName evidence="1">Uncharacterized protein</fullName>
    </submittedName>
</protein>
<comment type="caution">
    <text evidence="1">The sequence shown here is derived from an EMBL/GenBank/DDBJ whole genome shotgun (WGS) entry which is preliminary data.</text>
</comment>
<name>A0A0P9IV54_PSESX</name>
<reference evidence="1 2" key="1">
    <citation type="submission" date="2015-09" db="EMBL/GenBank/DDBJ databases">
        <title>Genome announcement of multiple Pseudomonas syringae strains.</title>
        <authorList>
            <person name="Thakur S."/>
            <person name="Wang P.W."/>
            <person name="Gong Y."/>
            <person name="Weir B.S."/>
            <person name="Guttman D.S."/>
        </authorList>
    </citation>
    <scope>NUCLEOTIDE SEQUENCE [LARGE SCALE GENOMIC DNA]</scope>
    <source>
        <strain evidence="1 2">ICMP2802</strain>
    </source>
</reference>
<dbReference type="PATRIC" id="fig|199198.5.peg.2846"/>
<dbReference type="EMBL" id="LJPM01000656">
    <property type="protein sequence ID" value="KPW06605.1"/>
    <property type="molecule type" value="Genomic_DNA"/>
</dbReference>
<proteinExistence type="predicted"/>
<gene>
    <name evidence="1" type="ORF">ALO91_102255</name>
</gene>
<dbReference type="Proteomes" id="UP000050297">
    <property type="component" value="Unassembled WGS sequence"/>
</dbReference>
<accession>A0A0P9IV54</accession>
<evidence type="ECO:0000313" key="2">
    <source>
        <dbReference type="Proteomes" id="UP000050297"/>
    </source>
</evidence>
<organism evidence="1 2">
    <name type="scientific">Pseudomonas syringae pv. aceris</name>
    <dbReference type="NCBI Taxonomy" id="199198"/>
    <lineage>
        <taxon>Bacteria</taxon>
        <taxon>Pseudomonadati</taxon>
        <taxon>Pseudomonadota</taxon>
        <taxon>Gammaproteobacteria</taxon>
        <taxon>Pseudomonadales</taxon>
        <taxon>Pseudomonadaceae</taxon>
        <taxon>Pseudomonas</taxon>
        <taxon>Pseudomonas syringae</taxon>
    </lineage>
</organism>
<evidence type="ECO:0000313" key="1">
    <source>
        <dbReference type="EMBL" id="KPW06605.1"/>
    </source>
</evidence>
<dbReference type="AlphaFoldDB" id="A0A0P9IV54"/>
<sequence>MTMNYVVVVNASADAMEQAPLLHDGVHSKWRATVIDHRLMARRQITANADPECYLSNAKPLDSLDFLRSGIEYDYFNICIKLFISHFWK</sequence>